<dbReference type="InterPro" id="IPR015353">
    <property type="entry name" value="Rubisco_LSMT_subst-bd"/>
</dbReference>
<dbReference type="EMBL" id="JAAAUY010000167">
    <property type="protein sequence ID" value="KAF9334095.1"/>
    <property type="molecule type" value="Genomic_DNA"/>
</dbReference>
<dbReference type="PANTHER" id="PTHR13271">
    <property type="entry name" value="UNCHARACTERIZED PUTATIVE METHYLTRANSFERASE"/>
    <property type="match status" value="1"/>
</dbReference>
<evidence type="ECO:0000313" key="9">
    <source>
        <dbReference type="EMBL" id="KAF9334095.1"/>
    </source>
</evidence>
<feature type="domain" description="SET" evidence="8">
    <location>
        <begin position="24"/>
        <end position="251"/>
    </location>
</feature>
<dbReference type="GO" id="GO:0005634">
    <property type="term" value="C:nucleus"/>
    <property type="evidence" value="ECO:0007669"/>
    <property type="project" value="UniProtKB-SubCell"/>
</dbReference>
<dbReference type="GO" id="GO:0016279">
    <property type="term" value="F:protein-lysine N-methyltransferase activity"/>
    <property type="evidence" value="ECO:0007669"/>
    <property type="project" value="UniProtKB-UniRule"/>
</dbReference>
<dbReference type="FunFam" id="3.90.1410.10:FF:000007">
    <property type="entry name" value="Ribosomal lysine N-methyltransferase 4"/>
    <property type="match status" value="1"/>
</dbReference>
<dbReference type="InterPro" id="IPR001214">
    <property type="entry name" value="SET_dom"/>
</dbReference>
<evidence type="ECO:0000256" key="3">
    <source>
        <dbReference type="ARBA" id="ARBA00022679"/>
    </source>
</evidence>
<comment type="subcellular location">
    <subcellularLocation>
        <location evidence="1 6">Nucleus</location>
    </subcellularLocation>
</comment>
<keyword evidence="10" id="KW-1185">Reference proteome</keyword>
<evidence type="ECO:0000256" key="5">
    <source>
        <dbReference type="ARBA" id="ARBA00023242"/>
    </source>
</evidence>
<feature type="region of interest" description="Disordered" evidence="7">
    <location>
        <begin position="374"/>
        <end position="394"/>
    </location>
</feature>
<comment type="similarity">
    <text evidence="6">Belongs to the class V-like SAM-binding methyltransferase superfamily. Histone-lysine methyltransferase family. SETD6 subfamily.</text>
</comment>
<evidence type="ECO:0000256" key="1">
    <source>
        <dbReference type="ARBA" id="ARBA00004123"/>
    </source>
</evidence>
<organism evidence="9 10">
    <name type="scientific">Podila minutissima</name>
    <dbReference type="NCBI Taxonomy" id="64525"/>
    <lineage>
        <taxon>Eukaryota</taxon>
        <taxon>Fungi</taxon>
        <taxon>Fungi incertae sedis</taxon>
        <taxon>Mucoromycota</taxon>
        <taxon>Mortierellomycotina</taxon>
        <taxon>Mortierellomycetes</taxon>
        <taxon>Mortierellales</taxon>
        <taxon>Mortierellaceae</taxon>
        <taxon>Podila</taxon>
    </lineage>
</organism>
<evidence type="ECO:0000256" key="7">
    <source>
        <dbReference type="SAM" id="MobiDB-lite"/>
    </source>
</evidence>
<evidence type="ECO:0000256" key="6">
    <source>
        <dbReference type="PIRNR" id="PIRNR011771"/>
    </source>
</evidence>
<dbReference type="InterPro" id="IPR050600">
    <property type="entry name" value="SETD3_SETD6_MTase"/>
</dbReference>
<dbReference type="AlphaFoldDB" id="A0A9P5SS40"/>
<name>A0A9P5SS40_9FUNG</name>
<dbReference type="InterPro" id="IPR046341">
    <property type="entry name" value="SET_dom_sf"/>
</dbReference>
<sequence length="447" mass="50278">MAAFDSVNATFLQWLAANGAIVSKDISLQDYSAEGAGRGVVAVADINKDHELFSIPRSLLLSPETSALSQKMDLSSLQGWNPLMMCLIYEYGKGTESKWRPYFDILPEEFSTPMFWSEKDLMELTGTGVVDKIGKNEAESIFKDNLWPLIRAHPHLFPGQDEAYFLRIFHRMGSLIMAYAFHTEDEADDEDEDDEDEEAEPKVNVSMVPMADMLNHKTGHNNARLFHEKECLRMVSIKPIKSGQQIYNTYGDLCNADLLRKYGFVDMPNPFNIAEISGESLVEKCTAQEPSGKDEKVEFLLENDGLEDFFIVEADGEIPEELVGCAKILMMPLDEFKSTVLEGKKLPSTKLTAEVQKVLRELLESRLAAYTSDSKEDRAFLKQTPPEASRNKRNAVIVRSGEREILQSVLDKVKKWRPPPPPAANGKQKGNVKGQPPNKGKKPYHKK</sequence>
<keyword evidence="3 6" id="KW-0808">Transferase</keyword>
<dbReference type="PIRSF" id="PIRSF011771">
    <property type="entry name" value="RMS1_SET"/>
    <property type="match status" value="1"/>
</dbReference>
<dbReference type="SUPFAM" id="SSF82199">
    <property type="entry name" value="SET domain"/>
    <property type="match status" value="1"/>
</dbReference>
<dbReference type="InterPro" id="IPR036464">
    <property type="entry name" value="Rubisco_LSMT_subst-bd_sf"/>
</dbReference>
<dbReference type="Gene3D" id="3.90.1410.10">
    <property type="entry name" value="set domain protein methyltransferase, domain 1"/>
    <property type="match status" value="1"/>
</dbReference>
<evidence type="ECO:0000259" key="8">
    <source>
        <dbReference type="PROSITE" id="PS50280"/>
    </source>
</evidence>
<dbReference type="PROSITE" id="PS50280">
    <property type="entry name" value="SET"/>
    <property type="match status" value="1"/>
</dbReference>
<evidence type="ECO:0000256" key="2">
    <source>
        <dbReference type="ARBA" id="ARBA00022603"/>
    </source>
</evidence>
<dbReference type="Pfam" id="PF09273">
    <property type="entry name" value="Rubis-subs-bind"/>
    <property type="match status" value="1"/>
</dbReference>
<comment type="function">
    <text evidence="6">S-adenosyl-L-methionine-dependent protein-lysine N-methyltransferase that monomethylates 60S ribosomal protein L42.</text>
</comment>
<dbReference type="CDD" id="cd19178">
    <property type="entry name" value="SET_SETD6"/>
    <property type="match status" value="1"/>
</dbReference>
<dbReference type="InterPro" id="IPR011383">
    <property type="entry name" value="N-lys_methylase_SETD6"/>
</dbReference>
<dbReference type="PANTHER" id="PTHR13271:SF34">
    <property type="entry name" value="N-LYSINE METHYLTRANSFERASE SETD6"/>
    <property type="match status" value="1"/>
</dbReference>
<dbReference type="SUPFAM" id="SSF81822">
    <property type="entry name" value="RuBisCo LSMT C-terminal, substrate-binding domain"/>
    <property type="match status" value="1"/>
</dbReference>
<dbReference type="Pfam" id="PF00856">
    <property type="entry name" value="SET"/>
    <property type="match status" value="1"/>
</dbReference>
<reference evidence="9" key="1">
    <citation type="journal article" date="2020" name="Fungal Divers.">
        <title>Resolving the Mortierellaceae phylogeny through synthesis of multi-gene phylogenetics and phylogenomics.</title>
        <authorList>
            <person name="Vandepol N."/>
            <person name="Liber J."/>
            <person name="Desiro A."/>
            <person name="Na H."/>
            <person name="Kennedy M."/>
            <person name="Barry K."/>
            <person name="Grigoriev I.V."/>
            <person name="Miller A.N."/>
            <person name="O'Donnell K."/>
            <person name="Stajich J.E."/>
            <person name="Bonito G."/>
        </authorList>
    </citation>
    <scope>NUCLEOTIDE SEQUENCE</scope>
    <source>
        <strain evidence="9">NVP1</strain>
    </source>
</reference>
<protein>
    <recommendedName>
        <fullName evidence="6">Ribosomal lysine N-methyltransferase 4</fullName>
        <ecNumber evidence="6">2.1.1.-</ecNumber>
    </recommendedName>
</protein>
<gene>
    <name evidence="9" type="ORF">BG006_002715</name>
</gene>
<proteinExistence type="inferred from homology"/>
<dbReference type="GO" id="GO:0032259">
    <property type="term" value="P:methylation"/>
    <property type="evidence" value="ECO:0007669"/>
    <property type="project" value="UniProtKB-KW"/>
</dbReference>
<keyword evidence="2 6" id="KW-0489">Methyltransferase</keyword>
<keyword evidence="4 6" id="KW-0949">S-adenosyl-L-methionine</keyword>
<evidence type="ECO:0000256" key="4">
    <source>
        <dbReference type="ARBA" id="ARBA00022691"/>
    </source>
</evidence>
<feature type="region of interest" description="Disordered" evidence="7">
    <location>
        <begin position="409"/>
        <end position="447"/>
    </location>
</feature>
<dbReference type="EC" id="2.1.1.-" evidence="6"/>
<accession>A0A9P5SS40</accession>
<dbReference type="Proteomes" id="UP000696485">
    <property type="component" value="Unassembled WGS sequence"/>
</dbReference>
<evidence type="ECO:0000313" key="10">
    <source>
        <dbReference type="Proteomes" id="UP000696485"/>
    </source>
</evidence>
<dbReference type="InterPro" id="IPR044430">
    <property type="entry name" value="SETD6_SET"/>
</dbReference>
<dbReference type="Gene3D" id="3.90.1420.10">
    <property type="entry name" value="Rubisco LSMT, substrate-binding domain"/>
    <property type="match status" value="1"/>
</dbReference>
<comment type="caution">
    <text evidence="9">The sequence shown here is derived from an EMBL/GenBank/DDBJ whole genome shotgun (WGS) entry which is preliminary data.</text>
</comment>
<keyword evidence="5 6" id="KW-0539">Nucleus</keyword>